<keyword evidence="2" id="KW-1185">Reference proteome</keyword>
<dbReference type="Proteomes" id="UP000426246">
    <property type="component" value="Chromosome"/>
</dbReference>
<organism evidence="1 2">
    <name type="scientific">Paenibacillus psychroresistens</name>
    <dbReference type="NCBI Taxonomy" id="1778678"/>
    <lineage>
        <taxon>Bacteria</taxon>
        <taxon>Bacillati</taxon>
        <taxon>Bacillota</taxon>
        <taxon>Bacilli</taxon>
        <taxon>Bacillales</taxon>
        <taxon>Paenibacillaceae</taxon>
        <taxon>Paenibacillus</taxon>
    </lineage>
</organism>
<reference evidence="2" key="1">
    <citation type="submission" date="2018-11" db="EMBL/GenBank/DDBJ databases">
        <title>Complete genome sequence of Paenibacillus sp. ML311-T8.</title>
        <authorList>
            <person name="Nam Y.-D."/>
            <person name="Kang J."/>
            <person name="Chung W.-H."/>
            <person name="Park Y.S."/>
        </authorList>
    </citation>
    <scope>NUCLEOTIDE SEQUENCE [LARGE SCALE GENOMIC DNA]</scope>
    <source>
        <strain evidence="2">ML311-T8</strain>
    </source>
</reference>
<dbReference type="InterPro" id="IPR009734">
    <property type="entry name" value="Myoviridae_GpU"/>
</dbReference>
<gene>
    <name evidence="1" type="ORF">EHS13_20260</name>
</gene>
<dbReference type="AlphaFoldDB" id="A0A6B8RND9"/>
<dbReference type="KEGG" id="ppsc:EHS13_20260"/>
<protein>
    <recommendedName>
        <fullName evidence="3">Phage tail protein</fullName>
    </recommendedName>
</protein>
<dbReference type="EMBL" id="CP034235">
    <property type="protein sequence ID" value="QGQ97053.1"/>
    <property type="molecule type" value="Genomic_DNA"/>
</dbReference>
<evidence type="ECO:0000313" key="2">
    <source>
        <dbReference type="Proteomes" id="UP000426246"/>
    </source>
</evidence>
<evidence type="ECO:0000313" key="1">
    <source>
        <dbReference type="EMBL" id="QGQ97053.1"/>
    </source>
</evidence>
<evidence type="ECO:0008006" key="3">
    <source>
        <dbReference type="Google" id="ProtNLM"/>
    </source>
</evidence>
<dbReference type="Pfam" id="PF06995">
    <property type="entry name" value="Phage_P2_GpU"/>
    <property type="match status" value="1"/>
</dbReference>
<accession>A0A6B8RND9</accession>
<name>A0A6B8RND9_9BACL</name>
<proteinExistence type="predicted"/>
<sequence>MRRADNRGLLRGVKVPIATFKNKVFQVSSNIKYPLDGLAWSSALSSEAQEKLKSKPSTYIKGEALIPLSFTIPLFATLGINVRKEIESWQDILSKQLPDYFILGSKPISKNKFLLKSVGVSDTQIDGKGNMLKATLKLDFEEYVRAGKAEVKKEENKTATNNNIQPSTYITKPTTKAEVKRENPNASEAFLKLYLKGE</sequence>